<comment type="caution">
    <text evidence="8">The sequence shown here is derived from an EMBL/GenBank/DDBJ whole genome shotgun (WGS) entry which is preliminary data.</text>
</comment>
<evidence type="ECO:0000256" key="6">
    <source>
        <dbReference type="SAM" id="SignalP"/>
    </source>
</evidence>
<dbReference type="AlphaFoldDB" id="A0A2H0N3U9"/>
<evidence type="ECO:0000259" key="7">
    <source>
        <dbReference type="PROSITE" id="PS51352"/>
    </source>
</evidence>
<sequence>MDIFIPPVQGTKRFFMKKIAYTLLISGFLFFAGAVHAQENCPDLQSYDVFSPHGSNAVYMLNKNSEMVPFPNDDVYKSWFDDYSIVQDVDPTCITYKSPQRAPFFVDYRSGSRILKRPLSPKLYVIKQGNVLAPVNDGKILENWYGKDWSKLIRDVSDELLTSYERSSDVIEDGKPFDGMYIEKDGVEYILSQEKLQKIDRKLPLGMKNALVHMEGDVVSLPPISMDDPASILPLREKMIDLIPYSNEELGFHLEYPSNFDLVEGSILGDNIISFVSPQESQGDLFYESFSVLVDDATGTLEEYSDDVVSRLTDYFTDFQLVDSKLLEQKDGVLYPTKKLVYSTTQFGKEIRTIQFITLKDNKGYLLTFVMPAEIFPKFSETVNYVRNSFRIVEGSTIKEDEEVPSQVFEGIQYRPMSNTQDNIIGNPDAKITILEYTDLECPFCASFYETTNKLLDTYKGKVRLVVRHFPLFELHEHALPLANGAQCAAQQGKFKEYLDAVFADQLEAVTAGNIFLAQKIGLNMVQFNLCLQDKRTEEDVLLDRDDALKAGADGTPYSLLIGPNGEVQIILGAQRYESVSALIDKML</sequence>
<comment type="similarity">
    <text evidence="1">Belongs to the thioredoxin family. DsbA subfamily.</text>
</comment>
<evidence type="ECO:0000256" key="2">
    <source>
        <dbReference type="ARBA" id="ARBA00022729"/>
    </source>
</evidence>
<name>A0A2H0N3U9_9BACT</name>
<keyword evidence="4" id="KW-1015">Disulfide bond</keyword>
<dbReference type="InterPro" id="IPR036249">
    <property type="entry name" value="Thioredoxin-like_sf"/>
</dbReference>
<feature type="signal peptide" evidence="6">
    <location>
        <begin position="1"/>
        <end position="37"/>
    </location>
</feature>
<keyword evidence="2 6" id="KW-0732">Signal</keyword>
<feature type="domain" description="Thioredoxin" evidence="7">
    <location>
        <begin position="398"/>
        <end position="588"/>
    </location>
</feature>
<dbReference type="Gene3D" id="3.40.1000.10">
    <property type="entry name" value="Mog1/PsbP, alpha/beta/alpha sandwich"/>
    <property type="match status" value="1"/>
</dbReference>
<evidence type="ECO:0000313" key="8">
    <source>
        <dbReference type="EMBL" id="PIR03577.1"/>
    </source>
</evidence>
<evidence type="ECO:0000256" key="4">
    <source>
        <dbReference type="ARBA" id="ARBA00023157"/>
    </source>
</evidence>
<organism evidence="8 9">
    <name type="scientific">Candidatus Magasanikbacteria bacterium CG11_big_fil_rev_8_21_14_0_20_39_34</name>
    <dbReference type="NCBI Taxonomy" id="1974653"/>
    <lineage>
        <taxon>Bacteria</taxon>
        <taxon>Candidatus Magasanikiibacteriota</taxon>
    </lineage>
</organism>
<dbReference type="InterPro" id="IPR013766">
    <property type="entry name" value="Thioredoxin_domain"/>
</dbReference>
<dbReference type="InterPro" id="IPR012336">
    <property type="entry name" value="Thioredoxin-like_fold"/>
</dbReference>
<keyword evidence="3" id="KW-0560">Oxidoreductase</keyword>
<evidence type="ECO:0000313" key="9">
    <source>
        <dbReference type="Proteomes" id="UP000229600"/>
    </source>
</evidence>
<dbReference type="EMBL" id="PCWN01000011">
    <property type="protein sequence ID" value="PIR03577.1"/>
    <property type="molecule type" value="Genomic_DNA"/>
</dbReference>
<dbReference type="Proteomes" id="UP000229600">
    <property type="component" value="Unassembled WGS sequence"/>
</dbReference>
<dbReference type="PANTHER" id="PTHR13887">
    <property type="entry name" value="GLUTATHIONE S-TRANSFERASE KAPPA"/>
    <property type="match status" value="1"/>
</dbReference>
<reference evidence="8 9" key="1">
    <citation type="submission" date="2017-09" db="EMBL/GenBank/DDBJ databases">
        <title>Depth-based differentiation of microbial function through sediment-hosted aquifers and enrichment of novel symbionts in the deep terrestrial subsurface.</title>
        <authorList>
            <person name="Probst A.J."/>
            <person name="Ladd B."/>
            <person name="Jarett J.K."/>
            <person name="Geller-Mcgrath D.E."/>
            <person name="Sieber C.M."/>
            <person name="Emerson J.B."/>
            <person name="Anantharaman K."/>
            <person name="Thomas B.C."/>
            <person name="Malmstrom R."/>
            <person name="Stieglmeier M."/>
            <person name="Klingl A."/>
            <person name="Woyke T."/>
            <person name="Ryan C.M."/>
            <person name="Banfield J.F."/>
        </authorList>
    </citation>
    <scope>NUCLEOTIDE SEQUENCE [LARGE SCALE GENOMIC DNA]</scope>
    <source>
        <strain evidence="8">CG11_big_fil_rev_8_21_14_0_20_39_34</strain>
    </source>
</reference>
<dbReference type="GO" id="GO:0016491">
    <property type="term" value="F:oxidoreductase activity"/>
    <property type="evidence" value="ECO:0007669"/>
    <property type="project" value="UniProtKB-KW"/>
</dbReference>
<gene>
    <name evidence="8" type="ORF">COV59_05300</name>
</gene>
<dbReference type="SUPFAM" id="SSF52833">
    <property type="entry name" value="Thioredoxin-like"/>
    <property type="match status" value="1"/>
</dbReference>
<accession>A0A2H0N3U9</accession>
<proteinExistence type="inferred from homology"/>
<dbReference type="PROSITE" id="PS51352">
    <property type="entry name" value="THIOREDOXIN_2"/>
    <property type="match status" value="1"/>
</dbReference>
<keyword evidence="5" id="KW-0676">Redox-active center</keyword>
<evidence type="ECO:0000256" key="3">
    <source>
        <dbReference type="ARBA" id="ARBA00023002"/>
    </source>
</evidence>
<evidence type="ECO:0000256" key="5">
    <source>
        <dbReference type="ARBA" id="ARBA00023284"/>
    </source>
</evidence>
<protein>
    <recommendedName>
        <fullName evidence="7">Thioredoxin domain-containing protein</fullName>
    </recommendedName>
</protein>
<dbReference type="PANTHER" id="PTHR13887:SF14">
    <property type="entry name" value="DISULFIDE BOND FORMATION PROTEIN D"/>
    <property type="match status" value="1"/>
</dbReference>
<feature type="chain" id="PRO_5013675133" description="Thioredoxin domain-containing protein" evidence="6">
    <location>
        <begin position="38"/>
        <end position="588"/>
    </location>
</feature>
<evidence type="ECO:0000256" key="1">
    <source>
        <dbReference type="ARBA" id="ARBA00005791"/>
    </source>
</evidence>
<dbReference type="Pfam" id="PF13462">
    <property type="entry name" value="Thioredoxin_4"/>
    <property type="match status" value="1"/>
</dbReference>
<dbReference type="Gene3D" id="3.40.30.10">
    <property type="entry name" value="Glutaredoxin"/>
    <property type="match status" value="1"/>
</dbReference>